<gene>
    <name evidence="2" type="ORF">BECKTUN1418E_GA0071001_101120</name>
    <name evidence="1" type="ORF">BECKTUN1418F_GA0071002_100820</name>
</gene>
<name>A0A450ZF57_9GAMM</name>
<sequence>MENDRPIVLLIDEIDTLIGDTLVSVLRQLRADYPKRPHAYPQTVLLCGVRDVRDYRIRIANDEIITGGSAFNIKSKSFRLGNFSHRDVARLYAQHTEKTGQTFEEGMVDYVFEQTNGQPWLVNALAYEACFEMKEGRDRALPITLALMKEARERLIERRDTHLDQLTNHLGESRVHRVISELLGGDIAPTAFRRAKMTSGMWRTWGSFAPIRKRKSPTQSIGRLFHAPLPYLFRLEFPRKSHGTSRRMGA</sequence>
<evidence type="ECO:0000313" key="1">
    <source>
        <dbReference type="EMBL" id="VFK52411.1"/>
    </source>
</evidence>
<proteinExistence type="predicted"/>
<organism evidence="1">
    <name type="scientific">Candidatus Kentrum sp. TUN</name>
    <dbReference type="NCBI Taxonomy" id="2126343"/>
    <lineage>
        <taxon>Bacteria</taxon>
        <taxon>Pseudomonadati</taxon>
        <taxon>Pseudomonadota</taxon>
        <taxon>Gammaproteobacteria</taxon>
        <taxon>Candidatus Kentrum</taxon>
    </lineage>
</organism>
<dbReference type="EMBL" id="CAADFV010000011">
    <property type="protein sequence ID" value="VFK52926.1"/>
    <property type="molecule type" value="Genomic_DNA"/>
</dbReference>
<protein>
    <submittedName>
        <fullName evidence="1">Uncharacterized protein</fullName>
    </submittedName>
</protein>
<dbReference type="InterPro" id="IPR027417">
    <property type="entry name" value="P-loop_NTPase"/>
</dbReference>
<accession>A0A450ZF57</accession>
<dbReference type="AlphaFoldDB" id="A0A450ZF57"/>
<reference evidence="1" key="1">
    <citation type="submission" date="2019-02" db="EMBL/GenBank/DDBJ databases">
        <authorList>
            <person name="Gruber-Vodicka R. H."/>
            <person name="Seah K. B. B."/>
        </authorList>
    </citation>
    <scope>NUCLEOTIDE SEQUENCE</scope>
    <source>
        <strain evidence="2">BECK_BY2</strain>
        <strain evidence="1">BECK_BY3</strain>
    </source>
</reference>
<evidence type="ECO:0000313" key="2">
    <source>
        <dbReference type="EMBL" id="VFK52926.1"/>
    </source>
</evidence>
<dbReference type="SUPFAM" id="SSF52540">
    <property type="entry name" value="P-loop containing nucleoside triphosphate hydrolases"/>
    <property type="match status" value="1"/>
</dbReference>
<dbReference type="EMBL" id="CAADFY010000008">
    <property type="protein sequence ID" value="VFK52411.1"/>
    <property type="molecule type" value="Genomic_DNA"/>
</dbReference>